<protein>
    <submittedName>
        <fullName evidence="4">RNA-binding protein</fullName>
    </submittedName>
</protein>
<dbReference type="AlphaFoldDB" id="A0A5K7Z0T9"/>
<dbReference type="Proteomes" id="UP000427769">
    <property type="component" value="Chromosome"/>
</dbReference>
<keyword evidence="5" id="KW-1185">Reference proteome</keyword>
<dbReference type="InterPro" id="IPR017924">
    <property type="entry name" value="RNA-binding_YhbY"/>
</dbReference>
<evidence type="ECO:0000313" key="5">
    <source>
        <dbReference type="Proteomes" id="UP000427769"/>
    </source>
</evidence>
<dbReference type="PANTHER" id="PTHR40065:SF3">
    <property type="entry name" value="RNA-BINDING PROTEIN YHBY"/>
    <property type="match status" value="1"/>
</dbReference>
<name>A0A5K7Z0T9_9BACT</name>
<dbReference type="SUPFAM" id="SSF75471">
    <property type="entry name" value="YhbY-like"/>
    <property type="match status" value="1"/>
</dbReference>
<dbReference type="InterPro" id="IPR001890">
    <property type="entry name" value="RNA-binding_CRM"/>
</dbReference>
<dbReference type="SMART" id="SM01103">
    <property type="entry name" value="CRS1_YhbY"/>
    <property type="match status" value="1"/>
</dbReference>
<accession>A0A5K7Z0T9</accession>
<dbReference type="InterPro" id="IPR051925">
    <property type="entry name" value="RNA-binding_domain"/>
</dbReference>
<reference evidence="4 5" key="1">
    <citation type="submission" date="2019-11" db="EMBL/GenBank/DDBJ databases">
        <title>Comparative genomics of hydrocarbon-degrading Desulfosarcina strains.</title>
        <authorList>
            <person name="Watanabe M."/>
            <person name="Kojima H."/>
            <person name="Fukui M."/>
        </authorList>
    </citation>
    <scope>NUCLEOTIDE SEQUENCE [LARGE SCALE GENOMIC DNA]</scope>
    <source>
        <strain evidence="4 5">PP31</strain>
    </source>
</reference>
<dbReference type="NCBIfam" id="TIGR00253">
    <property type="entry name" value="RNA_bind_YhbY"/>
    <property type="match status" value="1"/>
</dbReference>
<evidence type="ECO:0000256" key="2">
    <source>
        <dbReference type="PROSITE-ProRule" id="PRU00626"/>
    </source>
</evidence>
<sequence length="107" mass="12271">MEKIKGFQRRFLRGLAHSLKPVVFVGQKGFSPTLVKAMDEALDRHELVKVKFVEFKEKEKKTAMIQKLEKAVNCDMVGLIGHTATFYRQQSDPEKRKIVLPARAVKT</sequence>
<keyword evidence="1 2" id="KW-0694">RNA-binding</keyword>
<evidence type="ECO:0000256" key="1">
    <source>
        <dbReference type="ARBA" id="ARBA00022884"/>
    </source>
</evidence>
<organism evidence="4 5">
    <name type="scientific">Desulfosarcina widdelii</name>
    <dbReference type="NCBI Taxonomy" id="947919"/>
    <lineage>
        <taxon>Bacteria</taxon>
        <taxon>Pseudomonadati</taxon>
        <taxon>Thermodesulfobacteriota</taxon>
        <taxon>Desulfobacteria</taxon>
        <taxon>Desulfobacterales</taxon>
        <taxon>Desulfosarcinaceae</taxon>
        <taxon>Desulfosarcina</taxon>
    </lineage>
</organism>
<evidence type="ECO:0000259" key="3">
    <source>
        <dbReference type="PROSITE" id="PS51295"/>
    </source>
</evidence>
<dbReference type="RefSeq" id="WP_155303542.1">
    <property type="nucleotide sequence ID" value="NZ_AP021875.1"/>
</dbReference>
<evidence type="ECO:0000313" key="4">
    <source>
        <dbReference type="EMBL" id="BBO74518.1"/>
    </source>
</evidence>
<dbReference type="EMBL" id="AP021875">
    <property type="protein sequence ID" value="BBO74518.1"/>
    <property type="molecule type" value="Genomic_DNA"/>
</dbReference>
<dbReference type="KEGG" id="dwd:DSCW_19350"/>
<dbReference type="Pfam" id="PF01985">
    <property type="entry name" value="CRS1_YhbY"/>
    <property type="match status" value="1"/>
</dbReference>
<dbReference type="PANTHER" id="PTHR40065">
    <property type="entry name" value="RNA-BINDING PROTEIN YHBY"/>
    <property type="match status" value="1"/>
</dbReference>
<dbReference type="OrthoDB" id="9797519at2"/>
<proteinExistence type="predicted"/>
<dbReference type="GO" id="GO:0003723">
    <property type="term" value="F:RNA binding"/>
    <property type="evidence" value="ECO:0007669"/>
    <property type="project" value="UniProtKB-UniRule"/>
</dbReference>
<dbReference type="PROSITE" id="PS51295">
    <property type="entry name" value="CRM"/>
    <property type="match status" value="1"/>
</dbReference>
<gene>
    <name evidence="4" type="ORF">DSCW_19350</name>
</gene>
<feature type="domain" description="CRM" evidence="3">
    <location>
        <begin position="2"/>
        <end position="99"/>
    </location>
</feature>
<dbReference type="Gene3D" id="3.30.110.60">
    <property type="entry name" value="YhbY-like"/>
    <property type="match status" value="1"/>
</dbReference>
<dbReference type="InterPro" id="IPR035920">
    <property type="entry name" value="YhbY-like_sf"/>
</dbReference>